<feature type="region of interest" description="Disordered" evidence="1">
    <location>
        <begin position="1673"/>
        <end position="1715"/>
    </location>
</feature>
<dbReference type="Pfam" id="PF13365">
    <property type="entry name" value="Trypsin_2"/>
    <property type="match status" value="1"/>
</dbReference>
<proteinExistence type="predicted"/>
<sequence>MQAAERVLGIAADRGAGHPDGRYGFGSGFLVSGRAVLTCAHVVAGAQTVLLNDALGNAYTGHVVHLGDPRPPGTGIASDLAIVDIDDPAVDAPPFPLAEIDRTGMGSLESVRVVGWPQFMDSPNGHDRSTYSAVGKIEDMTRRREGLLRVDVSGSSPANVESGSPWQGFSGAPVLVDGHLVGVVTTHGLPEGPSALTAIPLATALPDDWWPAFGARRTSPLHMVRPGPPGPACVVHHQTVLRSLSGYRSSLLDDVMPYVAPDPKASWHPGNIWQRLSAEDGPNAILLNGHGGIGKSRTLLEVAGLAVGQSWTVLHVRPGNAAGVVDHLTAVVRSSFAPVLLVVDYLNQSMAKDLDLPQLHALIQQNRRGSSPHLAILASARTGWLLTPAHARGVAALEQIQLEPEAEDLRAICASLVQAVAPVATKKLGVDTMLGYTDSVRPILTLLVARQIENRVIRNLPVLPRATMDAHDLRQWLELRLDEDGLVPRLDSSESLWGPQVEVHIRAAAAVFLATPGDEPALVEAASHIFNEGATAANLLHLLIRMGWLVSSDDVLDSVHDVVTDFLVTGVVFWSTTGAPRPALTAQLLDAVGRRPASLEHALVALGRLADDIDNGDRAADLIGEINRWFGEHREPVVQLLLRDPRIGARTAAVLVSSGMLTTAWKTYWDHAFSPLLTTLGRAPEAFSLLLAAVRDVPPKSRDVAAELADHTLAWLTGRSLAGVEQLLRLLLLRDDLPADRARAAVRLANEWLRHHSRDVRSDFLLRCALRRDVVDHEADPDLERLTGFALEWLAANGTQLRATYLLRAMSRVRHLPTAAVVPLVTRALSWLGSYGETIEATYVLPGFLNQTAVPQERVPDFVKAARTWLAHSSTRPEARYVLAHLLTRQDLDATVVAETFDHVREWVEQNSDDPTADYLIRRALAHPALPSEMTTVVCATASKWLSNYGILETANYLLQVLVPADGLPEELRATTFTTAQNWLRTHGQHLDSAHLLQVLIPANGLPRELRATTFTTAQAWLETHGQHLTANFLLQVLVPAKGLPDELRVATFTTAQNWLQTHGTHLDSAHLLQVLIPANGLPRELRATAFTTAQTWLHTHGTHLTANYLLQLLIPVKGLPDELRTTTFTTAQTWLQTHGQHLGTNYLLQLLIAAKELPEELRTTTFTTAQAWLQTHSEHLSTNFLLQVLIPAKELPEELRTTTFTTAQTWLHTHGTHLDARHLLETLLRADGLPEGLRRTTFTTTQAWLQTHREHPTANYLLQVLVPANGLPKKLRTTTFTTAQTWLHTHGTHLDARHLLETMLQTDGLPDGLRGTAFTTARTWLHTHGTHLTAQYLLQVLVLAKELPEELRTTTFTTAQTWLPIHGTHVTARHLLEALLEADVVPAAVRESAVNAAAAWLDLWWQRAAAVGVLRALLRVEPPSNDALDVHNGENVPSARVIERALQWLSRFGLSTEARSVIEPLLRSRALHEQARQQVLRTAVVWLNEQADSDRACDIIREVLDSSDLPEDLLVDAIEAARTWLTRPEVDYFRARHLIAALFRRQSEHPDRVRAITSPYLIVVERGIDAAQARHALFVYLTEPNLDREVRETVLRLTREWLVRFAEQPSAHLVLAATAARGDLTTDEAGWFEYCVRTWLGRNAQEPRARPLAQALLDGALTFPPALHQELTETAQISSDDSDDRSAGPDTRQPASVKTQRPSPRQSGALRSAD</sequence>
<organism evidence="2 3">
    <name type="scientific">Micromonospora parathelypteridis</name>
    <dbReference type="NCBI Taxonomy" id="1839617"/>
    <lineage>
        <taxon>Bacteria</taxon>
        <taxon>Bacillati</taxon>
        <taxon>Actinomycetota</taxon>
        <taxon>Actinomycetes</taxon>
        <taxon>Micromonosporales</taxon>
        <taxon>Micromonosporaceae</taxon>
        <taxon>Micromonospora</taxon>
    </lineage>
</organism>
<dbReference type="RefSeq" id="WP_184175356.1">
    <property type="nucleotide sequence ID" value="NZ_BMNF01000006.1"/>
</dbReference>
<reference evidence="2 3" key="1">
    <citation type="submission" date="2020-08" db="EMBL/GenBank/DDBJ databases">
        <title>Sequencing the genomes of 1000 actinobacteria strains.</title>
        <authorList>
            <person name="Klenk H.-P."/>
        </authorList>
    </citation>
    <scope>NUCLEOTIDE SEQUENCE [LARGE SCALE GENOMIC DNA]</scope>
    <source>
        <strain evidence="2 3">DSM 103125</strain>
    </source>
</reference>
<name>A0A840VSR2_9ACTN</name>
<keyword evidence="3" id="KW-1185">Reference proteome</keyword>
<protein>
    <submittedName>
        <fullName evidence="2">Protein-disulfide isomerase-like protein with CxxC motif</fullName>
    </submittedName>
</protein>
<feature type="compositionally biased region" description="Polar residues" evidence="1">
    <location>
        <begin position="1694"/>
        <end position="1707"/>
    </location>
</feature>
<dbReference type="Gene3D" id="2.40.10.120">
    <property type="match status" value="1"/>
</dbReference>
<accession>A0A840VSR2</accession>
<evidence type="ECO:0000256" key="1">
    <source>
        <dbReference type="SAM" id="MobiDB-lite"/>
    </source>
</evidence>
<comment type="caution">
    <text evidence="2">The sequence shown here is derived from an EMBL/GenBank/DDBJ whole genome shotgun (WGS) entry which is preliminary data.</text>
</comment>
<keyword evidence="2" id="KW-0413">Isomerase</keyword>
<dbReference type="EMBL" id="JACHDP010000001">
    <property type="protein sequence ID" value="MBB5475600.1"/>
    <property type="molecule type" value="Genomic_DNA"/>
</dbReference>
<gene>
    <name evidence="2" type="ORF">HNR20_000105</name>
</gene>
<dbReference type="SUPFAM" id="SSF48371">
    <property type="entry name" value="ARM repeat"/>
    <property type="match status" value="1"/>
</dbReference>
<evidence type="ECO:0000313" key="2">
    <source>
        <dbReference type="EMBL" id="MBB5475600.1"/>
    </source>
</evidence>
<dbReference type="GO" id="GO:0016853">
    <property type="term" value="F:isomerase activity"/>
    <property type="evidence" value="ECO:0007669"/>
    <property type="project" value="UniProtKB-KW"/>
</dbReference>
<dbReference type="InterPro" id="IPR009003">
    <property type="entry name" value="Peptidase_S1_PA"/>
</dbReference>
<dbReference type="InterPro" id="IPR016024">
    <property type="entry name" value="ARM-type_fold"/>
</dbReference>
<dbReference type="SUPFAM" id="SSF50494">
    <property type="entry name" value="Trypsin-like serine proteases"/>
    <property type="match status" value="1"/>
</dbReference>
<evidence type="ECO:0000313" key="3">
    <source>
        <dbReference type="Proteomes" id="UP000586947"/>
    </source>
</evidence>
<dbReference type="Proteomes" id="UP000586947">
    <property type="component" value="Unassembled WGS sequence"/>
</dbReference>